<dbReference type="STRING" id="4795.A0A225WI77"/>
<accession>A0A225WI77</accession>
<evidence type="ECO:0000256" key="1">
    <source>
        <dbReference type="SAM" id="SignalP"/>
    </source>
</evidence>
<dbReference type="EMBL" id="NBNE01000755">
    <property type="protein sequence ID" value="OWZ17421.1"/>
    <property type="molecule type" value="Genomic_DNA"/>
</dbReference>
<gene>
    <name evidence="2" type="ORF">PHMEG_0008637</name>
</gene>
<proteinExistence type="predicted"/>
<dbReference type="Proteomes" id="UP000198211">
    <property type="component" value="Unassembled WGS sequence"/>
</dbReference>
<reference evidence="3" key="1">
    <citation type="submission" date="2017-03" db="EMBL/GenBank/DDBJ databases">
        <title>Phytopthora megakarya and P. palmivora, two closely related causual agents of cacao black pod achieved similar genome size and gene model numbers by different mechanisms.</title>
        <authorList>
            <person name="Ali S."/>
            <person name="Shao J."/>
            <person name="Larry D.J."/>
            <person name="Kronmiller B."/>
            <person name="Shen D."/>
            <person name="Strem M.D."/>
            <person name="Melnick R.L."/>
            <person name="Guiltinan M.J."/>
            <person name="Tyler B.M."/>
            <person name="Meinhardt L.W."/>
            <person name="Bailey B.A."/>
        </authorList>
    </citation>
    <scope>NUCLEOTIDE SEQUENCE [LARGE SCALE GENOMIC DNA]</scope>
    <source>
        <strain evidence="3">zdho120</strain>
    </source>
</reference>
<protein>
    <recommendedName>
        <fullName evidence="4">RxLR effector protein</fullName>
    </recommendedName>
</protein>
<comment type="caution">
    <text evidence="2">The sequence shown here is derived from an EMBL/GenBank/DDBJ whole genome shotgun (WGS) entry which is preliminary data.</text>
</comment>
<evidence type="ECO:0008006" key="4">
    <source>
        <dbReference type="Google" id="ProtNLM"/>
    </source>
</evidence>
<keyword evidence="3" id="KW-1185">Reference proteome</keyword>
<dbReference type="AlphaFoldDB" id="A0A225WI77"/>
<keyword evidence="1" id="KW-0732">Signal</keyword>
<feature type="signal peptide" evidence="1">
    <location>
        <begin position="1"/>
        <end position="17"/>
    </location>
</feature>
<sequence length="487" mass="54933">MVLVFTTTLLICSKSYAAVADFPTEDRDFTDIHASVLTKRLLRAYEKTQKNTEDRVGGETLVNNVVQALSTLRLGDDLVATLSSSKLKILDEFVTKFNKQNSGNKITRIGALSAQYGDDVVAKTLMKLQKNSNTPLDMATVAKTLQQEQLSEWLTKDKSVLEVFNLLKLGDDGYAKLFSKRLNVLEDYIAIFNRKKLGEETLFKTLVASVGDDSKLVSILMTAKTDELAVEKVKILENQLVAKWRSENARPQAVWDFLNVDDKLEDLFSNGKLSLYSDFIADFNRNNPKKKVFLLGTLNAHYGEETVAKALVYAKNLEATKGIATKLQKQQLKGWMISKKSPDDVFTLLKIKEDGIFSIGSRKVNTLDAYIKLLKSRNPFEQSNLVSVLSKGFGGEDEFALLVSRASQQPLSKKMIDGAPKYRDLLFRSWLKRELDPMTVLVQVLKVPEDKVATPSDAKWIVDLYKPMYNRSPNPDRMVVYIDPKRF</sequence>
<name>A0A225WI77_9STRA</name>
<evidence type="ECO:0000313" key="3">
    <source>
        <dbReference type="Proteomes" id="UP000198211"/>
    </source>
</evidence>
<feature type="chain" id="PRO_5012443372" description="RxLR effector protein" evidence="1">
    <location>
        <begin position="18"/>
        <end position="487"/>
    </location>
</feature>
<dbReference type="OrthoDB" id="128648at2759"/>
<organism evidence="2 3">
    <name type="scientific">Phytophthora megakarya</name>
    <dbReference type="NCBI Taxonomy" id="4795"/>
    <lineage>
        <taxon>Eukaryota</taxon>
        <taxon>Sar</taxon>
        <taxon>Stramenopiles</taxon>
        <taxon>Oomycota</taxon>
        <taxon>Peronosporomycetes</taxon>
        <taxon>Peronosporales</taxon>
        <taxon>Peronosporaceae</taxon>
        <taxon>Phytophthora</taxon>
    </lineage>
</organism>
<evidence type="ECO:0000313" key="2">
    <source>
        <dbReference type="EMBL" id="OWZ17421.1"/>
    </source>
</evidence>